<organism evidence="7 8">
    <name type="scientific">Acidiphilium rubrum</name>
    <dbReference type="NCBI Taxonomy" id="526"/>
    <lineage>
        <taxon>Bacteria</taxon>
        <taxon>Pseudomonadati</taxon>
        <taxon>Pseudomonadota</taxon>
        <taxon>Alphaproteobacteria</taxon>
        <taxon>Acetobacterales</taxon>
        <taxon>Acidocellaceae</taxon>
        <taxon>Acidiphilium</taxon>
    </lineage>
</organism>
<name>A0A8G2CNX0_ACIRU</name>
<dbReference type="AlphaFoldDB" id="A0A8G2CNX0"/>
<dbReference type="Gene3D" id="1.20.1260.100">
    <property type="entry name" value="TspO/MBR protein"/>
    <property type="match status" value="1"/>
</dbReference>
<keyword evidence="4 6" id="KW-1133">Transmembrane helix</keyword>
<dbReference type="FunFam" id="1.20.1260.100:FF:000001">
    <property type="entry name" value="translocator protein 2"/>
    <property type="match status" value="1"/>
</dbReference>
<dbReference type="RefSeq" id="WP_245594234.1">
    <property type="nucleotide sequence ID" value="NZ_FTNE01000044.1"/>
</dbReference>
<dbReference type="Pfam" id="PF03073">
    <property type="entry name" value="TspO_MBR"/>
    <property type="match status" value="1"/>
</dbReference>
<sequence length="151" mass="16799">MAGFIGLTLLVAAVAGVATVPNIKTWYAVLPHPPFTPPNGVFGPVWTVLYIGMAIAAWRIWRCGDVLGDHQRALNLWGWQLGVNAIWAPIFFALHRPALAIAVILALDVMVTLTIIAFRRIDRIAAILMVPYLAWSCFATYLTIGFWWLNR</sequence>
<evidence type="ECO:0000256" key="2">
    <source>
        <dbReference type="ARBA" id="ARBA00007524"/>
    </source>
</evidence>
<dbReference type="GO" id="GO:0016020">
    <property type="term" value="C:membrane"/>
    <property type="evidence" value="ECO:0007669"/>
    <property type="project" value="UniProtKB-SubCell"/>
</dbReference>
<evidence type="ECO:0000313" key="8">
    <source>
        <dbReference type="Proteomes" id="UP000186308"/>
    </source>
</evidence>
<accession>A0A8G2CNX0</accession>
<evidence type="ECO:0000256" key="5">
    <source>
        <dbReference type="ARBA" id="ARBA00023136"/>
    </source>
</evidence>
<feature type="transmembrane region" description="Helical" evidence="6">
    <location>
        <begin position="43"/>
        <end position="61"/>
    </location>
</feature>
<dbReference type="GO" id="GO:0033013">
    <property type="term" value="P:tetrapyrrole metabolic process"/>
    <property type="evidence" value="ECO:0007669"/>
    <property type="project" value="UniProtKB-ARBA"/>
</dbReference>
<comment type="subcellular location">
    <subcellularLocation>
        <location evidence="1">Membrane</location>
        <topology evidence="1">Multi-pass membrane protein</topology>
    </subcellularLocation>
</comment>
<reference evidence="7 8" key="1">
    <citation type="submission" date="2017-01" db="EMBL/GenBank/DDBJ databases">
        <authorList>
            <person name="Varghese N."/>
            <person name="Submissions S."/>
        </authorList>
    </citation>
    <scope>NUCLEOTIDE SEQUENCE [LARGE SCALE GENOMIC DNA]</scope>
    <source>
        <strain evidence="7 8">ATCC 35905</strain>
    </source>
</reference>
<dbReference type="InterPro" id="IPR038330">
    <property type="entry name" value="TspO/MBR-related_sf"/>
</dbReference>
<gene>
    <name evidence="7" type="ORF">SAMN05421828_1447</name>
</gene>
<dbReference type="Proteomes" id="UP000186308">
    <property type="component" value="Unassembled WGS sequence"/>
</dbReference>
<proteinExistence type="inferred from homology"/>
<dbReference type="PIRSF" id="PIRSF005859">
    <property type="entry name" value="PBR"/>
    <property type="match status" value="1"/>
</dbReference>
<feature type="transmembrane region" description="Helical" evidence="6">
    <location>
        <begin position="73"/>
        <end position="92"/>
    </location>
</feature>
<feature type="transmembrane region" description="Helical" evidence="6">
    <location>
        <begin position="98"/>
        <end position="118"/>
    </location>
</feature>
<protein>
    <submittedName>
        <fullName evidence="7">TspO and MBR related proteins</fullName>
    </submittedName>
</protein>
<dbReference type="InterPro" id="IPR004307">
    <property type="entry name" value="TspO_MBR"/>
</dbReference>
<evidence type="ECO:0000256" key="3">
    <source>
        <dbReference type="ARBA" id="ARBA00022692"/>
    </source>
</evidence>
<evidence type="ECO:0000256" key="1">
    <source>
        <dbReference type="ARBA" id="ARBA00004141"/>
    </source>
</evidence>
<evidence type="ECO:0000313" key="7">
    <source>
        <dbReference type="EMBL" id="SIR51638.1"/>
    </source>
</evidence>
<evidence type="ECO:0000256" key="6">
    <source>
        <dbReference type="SAM" id="Phobius"/>
    </source>
</evidence>
<dbReference type="PANTHER" id="PTHR10057:SF0">
    <property type="entry name" value="TRANSLOCATOR PROTEIN"/>
    <property type="match status" value="1"/>
</dbReference>
<dbReference type="PANTHER" id="PTHR10057">
    <property type="entry name" value="PERIPHERAL-TYPE BENZODIAZEPINE RECEPTOR"/>
    <property type="match status" value="1"/>
</dbReference>
<evidence type="ECO:0000256" key="4">
    <source>
        <dbReference type="ARBA" id="ARBA00022989"/>
    </source>
</evidence>
<keyword evidence="5 6" id="KW-0472">Membrane</keyword>
<keyword evidence="3 6" id="KW-0812">Transmembrane</keyword>
<keyword evidence="8" id="KW-1185">Reference proteome</keyword>
<dbReference type="CDD" id="cd15904">
    <property type="entry name" value="TSPO_MBR"/>
    <property type="match status" value="1"/>
</dbReference>
<comment type="caution">
    <text evidence="7">The sequence shown here is derived from an EMBL/GenBank/DDBJ whole genome shotgun (WGS) entry which is preliminary data.</text>
</comment>
<comment type="similarity">
    <text evidence="2">Belongs to the TspO/BZRP family.</text>
</comment>
<dbReference type="EMBL" id="FTNE01000044">
    <property type="protein sequence ID" value="SIR51638.1"/>
    <property type="molecule type" value="Genomic_DNA"/>
</dbReference>
<feature type="transmembrane region" description="Helical" evidence="6">
    <location>
        <begin position="125"/>
        <end position="149"/>
    </location>
</feature>